<dbReference type="Gene3D" id="1.10.10.10">
    <property type="entry name" value="Winged helix-like DNA-binding domain superfamily/Winged helix DNA-binding domain"/>
    <property type="match status" value="1"/>
</dbReference>
<proteinExistence type="predicted"/>
<reference evidence="2 3" key="1">
    <citation type="submission" date="2019-09" db="EMBL/GenBank/DDBJ databases">
        <title>YIM 132180 draft genome.</title>
        <authorList>
            <person name="Zhang K."/>
        </authorList>
    </citation>
    <scope>NUCLEOTIDE SEQUENCE [LARGE SCALE GENOMIC DNA]</scope>
    <source>
        <strain evidence="2 3">YIM 132180</strain>
    </source>
</reference>
<dbReference type="PANTHER" id="PTHR33164">
    <property type="entry name" value="TRANSCRIPTIONAL REGULATOR, MARR FAMILY"/>
    <property type="match status" value="1"/>
</dbReference>
<dbReference type="SUPFAM" id="SSF46785">
    <property type="entry name" value="Winged helix' DNA-binding domain"/>
    <property type="match status" value="1"/>
</dbReference>
<accession>A0A7V7PQ86</accession>
<dbReference type="PROSITE" id="PS50995">
    <property type="entry name" value="HTH_MARR_2"/>
    <property type="match status" value="1"/>
</dbReference>
<dbReference type="InterPro" id="IPR036390">
    <property type="entry name" value="WH_DNA-bd_sf"/>
</dbReference>
<feature type="domain" description="HTH marR-type" evidence="1">
    <location>
        <begin position="19"/>
        <end position="152"/>
    </location>
</feature>
<dbReference type="InterPro" id="IPR000835">
    <property type="entry name" value="HTH_MarR-typ"/>
</dbReference>
<evidence type="ECO:0000259" key="1">
    <source>
        <dbReference type="PROSITE" id="PS50995"/>
    </source>
</evidence>
<dbReference type="GO" id="GO:0003700">
    <property type="term" value="F:DNA-binding transcription factor activity"/>
    <property type="evidence" value="ECO:0007669"/>
    <property type="project" value="InterPro"/>
</dbReference>
<dbReference type="EMBL" id="VZDO01000005">
    <property type="protein sequence ID" value="KAB0680304.1"/>
    <property type="molecule type" value="Genomic_DNA"/>
</dbReference>
<dbReference type="AlphaFoldDB" id="A0A7V7PQ86"/>
<dbReference type="PRINTS" id="PR00598">
    <property type="entry name" value="HTHMARR"/>
</dbReference>
<dbReference type="Pfam" id="PF01047">
    <property type="entry name" value="MarR"/>
    <property type="match status" value="1"/>
</dbReference>
<organism evidence="2 3">
    <name type="scientific">Plantimonas leprariae</name>
    <dbReference type="NCBI Taxonomy" id="2615207"/>
    <lineage>
        <taxon>Bacteria</taxon>
        <taxon>Pseudomonadati</taxon>
        <taxon>Pseudomonadota</taxon>
        <taxon>Alphaproteobacteria</taxon>
        <taxon>Hyphomicrobiales</taxon>
        <taxon>Aurantimonadaceae</taxon>
        <taxon>Plantimonas</taxon>
    </lineage>
</organism>
<sequence length="159" mass="17362">MASAAVNRSMDMSRDETGDLVLLPPLLSISKSVRQLVGIKLADIDVAVGQDQFLLLFENHAPRSVIDIANALSVRASTVSKMADILERKGWVVRLPDVTDARRVLLHLTDSGRKKAEAVRGIEQALEAELAAAFGQDKQIAATLGRLDLVLATRLRRLR</sequence>
<dbReference type="Proteomes" id="UP000432089">
    <property type="component" value="Unassembled WGS sequence"/>
</dbReference>
<keyword evidence="3" id="KW-1185">Reference proteome</keyword>
<dbReference type="SMART" id="SM00347">
    <property type="entry name" value="HTH_MARR"/>
    <property type="match status" value="1"/>
</dbReference>
<name>A0A7V7PQ86_9HYPH</name>
<protein>
    <submittedName>
        <fullName evidence="2">MarR family transcriptional regulator</fullName>
    </submittedName>
</protein>
<evidence type="ECO:0000313" key="3">
    <source>
        <dbReference type="Proteomes" id="UP000432089"/>
    </source>
</evidence>
<evidence type="ECO:0000313" key="2">
    <source>
        <dbReference type="EMBL" id="KAB0680304.1"/>
    </source>
</evidence>
<gene>
    <name evidence="2" type="ORF">F6X38_08995</name>
</gene>
<comment type="caution">
    <text evidence="2">The sequence shown here is derived from an EMBL/GenBank/DDBJ whole genome shotgun (WGS) entry which is preliminary data.</text>
</comment>
<dbReference type="PANTHER" id="PTHR33164:SF43">
    <property type="entry name" value="HTH-TYPE TRANSCRIPTIONAL REPRESSOR YETL"/>
    <property type="match status" value="1"/>
</dbReference>
<dbReference type="RefSeq" id="WP_150969377.1">
    <property type="nucleotide sequence ID" value="NZ_VZDO01000005.1"/>
</dbReference>
<dbReference type="InterPro" id="IPR036388">
    <property type="entry name" value="WH-like_DNA-bd_sf"/>
</dbReference>
<dbReference type="InterPro" id="IPR039422">
    <property type="entry name" value="MarR/SlyA-like"/>
</dbReference>
<dbReference type="GO" id="GO:0006950">
    <property type="term" value="P:response to stress"/>
    <property type="evidence" value="ECO:0007669"/>
    <property type="project" value="TreeGrafter"/>
</dbReference>